<gene>
    <name evidence="1" type="ORF">ACD_49C00026G0020</name>
</gene>
<evidence type="ECO:0000313" key="1">
    <source>
        <dbReference type="EMBL" id="EKD66645.1"/>
    </source>
</evidence>
<dbReference type="PANTHER" id="PTHR11669:SF0">
    <property type="entry name" value="PROTEIN STICHEL-LIKE 2"/>
    <property type="match status" value="1"/>
</dbReference>
<reference evidence="1" key="1">
    <citation type="journal article" date="2012" name="Science">
        <title>Fermentation, hydrogen, and sulfur metabolism in multiple uncultivated bacterial phyla.</title>
        <authorList>
            <person name="Wrighton K.C."/>
            <person name="Thomas B.C."/>
            <person name="Sharon I."/>
            <person name="Miller C.S."/>
            <person name="Castelle C.J."/>
            <person name="VerBerkmoes N.C."/>
            <person name="Wilkins M.J."/>
            <person name="Hettich R.L."/>
            <person name="Lipton M.S."/>
            <person name="Williams K.H."/>
            <person name="Long P.E."/>
            <person name="Banfield J.F."/>
        </authorList>
    </citation>
    <scope>NUCLEOTIDE SEQUENCE [LARGE SCALE GENOMIC DNA]</scope>
</reference>
<dbReference type="InterPro" id="IPR050238">
    <property type="entry name" value="DNA_Rep/Repair_Clamp_Loader"/>
</dbReference>
<protein>
    <submittedName>
        <fullName evidence="1">Uncharacterized protein</fullName>
    </submittedName>
</protein>
<dbReference type="PANTHER" id="PTHR11669">
    <property type="entry name" value="REPLICATION FACTOR C / DNA POLYMERASE III GAMMA-TAU SUBUNIT"/>
    <property type="match status" value="1"/>
</dbReference>
<organism evidence="1">
    <name type="scientific">uncultured bacterium</name>
    <name type="common">gcode 4</name>
    <dbReference type="NCBI Taxonomy" id="1234023"/>
    <lineage>
        <taxon>Bacteria</taxon>
        <taxon>environmental samples</taxon>
    </lineage>
</organism>
<dbReference type="AlphaFoldDB" id="K2AFB8"/>
<name>K2AFB8_9BACT</name>
<dbReference type="GO" id="GO:0006261">
    <property type="term" value="P:DNA-templated DNA replication"/>
    <property type="evidence" value="ECO:0007669"/>
    <property type="project" value="TreeGrafter"/>
</dbReference>
<comment type="caution">
    <text evidence="1">The sequence shown here is derived from an EMBL/GenBank/DDBJ whole genome shotgun (WGS) entry which is preliminary data.</text>
</comment>
<dbReference type="EMBL" id="AMFJ01021612">
    <property type="protein sequence ID" value="EKD66645.1"/>
    <property type="molecule type" value="Genomic_DNA"/>
</dbReference>
<dbReference type="InterPro" id="IPR027417">
    <property type="entry name" value="P-loop_NTPase"/>
</dbReference>
<proteinExistence type="predicted"/>
<accession>K2AFB8</accession>
<sequence length="229" mass="27065">MKRELKFLLDKFRAWENIQPLLVDNDEICVIINYLNDSNIESIQDIENEYIQNVFVFKTEEKSFKIEKTREIIEKASIKPSWSFNIFIIEEIDKFTDQAGNSLLKVLEDVPKWIIFLLTSNSKENIIETITSRILFFSTNSTIYELNDEIKAKIDNFFRGSKNEFISYIFSSKIEKSEYLAILYYIKERLKESDQDALIYKLIEESIQNIYSTNANAKWIVDMVVLSLK</sequence>
<dbReference type="SUPFAM" id="SSF52540">
    <property type="entry name" value="P-loop containing nucleoside triphosphate hydrolases"/>
    <property type="match status" value="1"/>
</dbReference>
<dbReference type="Gene3D" id="3.40.50.300">
    <property type="entry name" value="P-loop containing nucleotide triphosphate hydrolases"/>
    <property type="match status" value="1"/>
</dbReference>
<dbReference type="Pfam" id="PF13177">
    <property type="entry name" value="DNA_pol3_delta2"/>
    <property type="match status" value="1"/>
</dbReference>